<gene>
    <name evidence="2" type="ORF">WMO29_14755</name>
</gene>
<dbReference type="RefSeq" id="WP_349165308.1">
    <property type="nucleotide sequence ID" value="NZ_JBBMFE010000017.1"/>
</dbReference>
<comment type="caution">
    <text evidence="2">The sequence shown here is derived from an EMBL/GenBank/DDBJ whole genome shotgun (WGS) entry which is preliminary data.</text>
</comment>
<evidence type="ECO:0000256" key="1">
    <source>
        <dbReference type="SAM" id="Phobius"/>
    </source>
</evidence>
<evidence type="ECO:0000313" key="2">
    <source>
        <dbReference type="EMBL" id="MEQ2473737.1"/>
    </source>
</evidence>
<feature type="transmembrane region" description="Helical" evidence="1">
    <location>
        <begin position="7"/>
        <end position="25"/>
    </location>
</feature>
<reference evidence="2 3" key="1">
    <citation type="submission" date="2024-03" db="EMBL/GenBank/DDBJ databases">
        <title>Human intestinal bacterial collection.</title>
        <authorList>
            <person name="Pauvert C."/>
            <person name="Hitch T.C.A."/>
            <person name="Clavel T."/>
        </authorList>
    </citation>
    <scope>NUCLEOTIDE SEQUENCE [LARGE SCALE GENOMIC DNA]</scope>
    <source>
        <strain evidence="2 3">CLA-AA-H132</strain>
    </source>
</reference>
<dbReference type="Pfam" id="PF07441">
    <property type="entry name" value="BofA"/>
    <property type="match status" value="1"/>
</dbReference>
<keyword evidence="1" id="KW-0812">Transmembrane</keyword>
<keyword evidence="3" id="KW-1185">Reference proteome</keyword>
<dbReference type="EMBL" id="JBBMFE010000017">
    <property type="protein sequence ID" value="MEQ2473737.1"/>
    <property type="molecule type" value="Genomic_DNA"/>
</dbReference>
<name>A0ABV1FKX9_9FIRM</name>
<protein>
    <submittedName>
        <fullName evidence="2">Pro-sigmaK processing inhibitor BofA family protein</fullName>
    </submittedName>
</protein>
<keyword evidence="1" id="KW-1133">Transmembrane helix</keyword>
<sequence length="63" mass="6475">MKIINFLLRAVFGAIGIQVINAILLSQNVSVFVGLNPLTICTAGTLGISGIGLLYGIAAFGIL</sequence>
<keyword evidence="1" id="KW-0472">Membrane</keyword>
<feature type="transmembrane region" description="Helical" evidence="1">
    <location>
        <begin position="37"/>
        <end position="62"/>
    </location>
</feature>
<organism evidence="2 3">
    <name type="scientific">Laedolimicola intestinihominis</name>
    <dbReference type="NCBI Taxonomy" id="3133166"/>
    <lineage>
        <taxon>Bacteria</taxon>
        <taxon>Bacillati</taxon>
        <taxon>Bacillota</taxon>
        <taxon>Clostridia</taxon>
        <taxon>Lachnospirales</taxon>
        <taxon>Lachnospiraceae</taxon>
        <taxon>Laedolimicola</taxon>
    </lineage>
</organism>
<accession>A0ABV1FKX9</accession>
<evidence type="ECO:0000313" key="3">
    <source>
        <dbReference type="Proteomes" id="UP001438008"/>
    </source>
</evidence>
<proteinExistence type="predicted"/>
<dbReference type="InterPro" id="IPR010001">
    <property type="entry name" value="BofA"/>
</dbReference>
<dbReference type="Proteomes" id="UP001438008">
    <property type="component" value="Unassembled WGS sequence"/>
</dbReference>